<feature type="transmembrane region" description="Helical" evidence="6">
    <location>
        <begin position="12"/>
        <end position="33"/>
    </location>
</feature>
<feature type="transmembrane region" description="Helical" evidence="6">
    <location>
        <begin position="289"/>
        <end position="309"/>
    </location>
</feature>
<proteinExistence type="predicted"/>
<sequence>MQNTMINVKKSHGIIMFIILLLSYIVFASNWVAGSNLSEKIVYHYFNGETVSPMVSEVINYTITIARIFANLVAAYILLKLNPRKASIVALVLLCFSFVAVFATNYWLYTIARMIMALGGSMVMVYMNTVVASFIANDEKIIANALVTASYNIGAGAVAIIFFLYKDVVTSDWQNTMYMFSLCSILLLVLWTVFAKDFSPSNEDAQAEKVYKYKDALTDKFVYCFSMGFGGFLFLYVMSLVSIPMKLVSQVDNDFNAEFMILAITMGGIGGTLFSILIGKIPFERKPFLLIHGITMIISMALGLHMAYINPKMAYFLFAIGGFVMFSQYSVYLNFPHELPNMNPRKLTIMFGVFWALGYTVYTVLNFIWSIILSYYGWDLSMVFYITCSCLYIIFVCTFPVLKVQTKRVIS</sequence>
<feature type="transmembrane region" description="Helical" evidence="6">
    <location>
        <begin position="259"/>
        <end position="277"/>
    </location>
</feature>
<evidence type="ECO:0000256" key="5">
    <source>
        <dbReference type="ARBA" id="ARBA00023136"/>
    </source>
</evidence>
<dbReference type="Proteomes" id="UP000215383">
    <property type="component" value="Chromosome 1"/>
</dbReference>
<evidence type="ECO:0000256" key="4">
    <source>
        <dbReference type="ARBA" id="ARBA00022989"/>
    </source>
</evidence>
<protein>
    <submittedName>
        <fullName evidence="7">Arabinose efflux permease</fullName>
    </submittedName>
</protein>
<feature type="transmembrane region" description="Helical" evidence="6">
    <location>
        <begin position="347"/>
        <end position="376"/>
    </location>
</feature>
<gene>
    <name evidence="7" type="ORF">SAMEA4364220_01576</name>
</gene>
<dbReference type="InterPro" id="IPR036259">
    <property type="entry name" value="MFS_trans_sf"/>
</dbReference>
<dbReference type="PANTHER" id="PTHR43124">
    <property type="entry name" value="PURINE EFFLUX PUMP PBUE"/>
    <property type="match status" value="1"/>
</dbReference>
<dbReference type="eggNOG" id="COG2814">
    <property type="taxonomic scope" value="Bacteria"/>
</dbReference>
<dbReference type="CDD" id="cd06174">
    <property type="entry name" value="MFS"/>
    <property type="match status" value="1"/>
</dbReference>
<evidence type="ECO:0000256" key="3">
    <source>
        <dbReference type="ARBA" id="ARBA00022692"/>
    </source>
</evidence>
<comment type="subcellular location">
    <subcellularLocation>
        <location evidence="1">Cell membrane</location>
        <topology evidence="1">Multi-pass membrane protein</topology>
    </subcellularLocation>
</comment>
<name>A0A239TZZ3_9FIRM</name>
<feature type="transmembrane region" description="Helical" evidence="6">
    <location>
        <begin position="114"/>
        <end position="135"/>
    </location>
</feature>
<dbReference type="InterPro" id="IPR011701">
    <property type="entry name" value="MFS"/>
</dbReference>
<evidence type="ECO:0000256" key="6">
    <source>
        <dbReference type="SAM" id="Phobius"/>
    </source>
</evidence>
<feature type="transmembrane region" description="Helical" evidence="6">
    <location>
        <begin position="58"/>
        <end position="79"/>
    </location>
</feature>
<dbReference type="GO" id="GO:0022857">
    <property type="term" value="F:transmembrane transporter activity"/>
    <property type="evidence" value="ECO:0007669"/>
    <property type="project" value="InterPro"/>
</dbReference>
<dbReference type="Pfam" id="PF07690">
    <property type="entry name" value="MFS_1"/>
    <property type="match status" value="1"/>
</dbReference>
<organism evidence="7 8">
    <name type="scientific">Megamonas hypermegale</name>
    <dbReference type="NCBI Taxonomy" id="158847"/>
    <lineage>
        <taxon>Bacteria</taxon>
        <taxon>Bacillati</taxon>
        <taxon>Bacillota</taxon>
        <taxon>Negativicutes</taxon>
        <taxon>Selenomonadales</taxon>
        <taxon>Selenomonadaceae</taxon>
        <taxon>Megamonas</taxon>
    </lineage>
</organism>
<evidence type="ECO:0000256" key="2">
    <source>
        <dbReference type="ARBA" id="ARBA00022475"/>
    </source>
</evidence>
<accession>A0A239TZZ3</accession>
<evidence type="ECO:0000313" key="8">
    <source>
        <dbReference type="Proteomes" id="UP000215383"/>
    </source>
</evidence>
<dbReference type="GO" id="GO:0005886">
    <property type="term" value="C:plasma membrane"/>
    <property type="evidence" value="ECO:0007669"/>
    <property type="project" value="UniProtKB-SubCell"/>
</dbReference>
<feature type="transmembrane region" description="Helical" evidence="6">
    <location>
        <begin position="382"/>
        <end position="402"/>
    </location>
</feature>
<evidence type="ECO:0000313" key="7">
    <source>
        <dbReference type="EMBL" id="SNV02293.1"/>
    </source>
</evidence>
<keyword evidence="4 6" id="KW-1133">Transmembrane helix</keyword>
<feature type="transmembrane region" description="Helical" evidence="6">
    <location>
        <begin position="177"/>
        <end position="194"/>
    </location>
</feature>
<dbReference type="PANTHER" id="PTHR43124:SF3">
    <property type="entry name" value="CHLORAMPHENICOL EFFLUX PUMP RV0191"/>
    <property type="match status" value="1"/>
</dbReference>
<dbReference type="EMBL" id="LT906446">
    <property type="protein sequence ID" value="SNV02293.1"/>
    <property type="molecule type" value="Genomic_DNA"/>
</dbReference>
<reference evidence="7 8" key="1">
    <citation type="submission" date="2017-06" db="EMBL/GenBank/DDBJ databases">
        <authorList>
            <consortium name="Pathogen Informatics"/>
        </authorList>
    </citation>
    <scope>NUCLEOTIDE SEQUENCE [LARGE SCALE GENOMIC DNA]</scope>
    <source>
        <strain evidence="7 8">NCTC10570</strain>
    </source>
</reference>
<keyword evidence="5 6" id="KW-0472">Membrane</keyword>
<dbReference type="Gene3D" id="1.20.1250.20">
    <property type="entry name" value="MFS general substrate transporter like domains"/>
    <property type="match status" value="2"/>
</dbReference>
<dbReference type="InterPro" id="IPR050189">
    <property type="entry name" value="MFS_Efflux_Transporters"/>
</dbReference>
<feature type="transmembrane region" description="Helical" evidence="6">
    <location>
        <begin position="142"/>
        <end position="165"/>
    </location>
</feature>
<feature type="transmembrane region" description="Helical" evidence="6">
    <location>
        <begin position="221"/>
        <end position="239"/>
    </location>
</feature>
<dbReference type="SUPFAM" id="SSF103473">
    <property type="entry name" value="MFS general substrate transporter"/>
    <property type="match status" value="1"/>
</dbReference>
<evidence type="ECO:0000256" key="1">
    <source>
        <dbReference type="ARBA" id="ARBA00004651"/>
    </source>
</evidence>
<feature type="transmembrane region" description="Helical" evidence="6">
    <location>
        <begin position="86"/>
        <end position="108"/>
    </location>
</feature>
<keyword evidence="3 6" id="KW-0812">Transmembrane</keyword>
<feature type="transmembrane region" description="Helical" evidence="6">
    <location>
        <begin position="315"/>
        <end position="335"/>
    </location>
</feature>
<keyword evidence="2" id="KW-1003">Cell membrane</keyword>
<dbReference type="AlphaFoldDB" id="A0A239TZZ3"/>
<keyword evidence="8" id="KW-1185">Reference proteome</keyword>